<reference evidence="3" key="1">
    <citation type="journal article" date="2005" name="Nature">
        <title>The map-based sequence of the rice genome.</title>
        <authorList>
            <consortium name="International rice genome sequencing project (IRGSP)"/>
            <person name="Matsumoto T."/>
            <person name="Wu J."/>
            <person name="Kanamori H."/>
            <person name="Katayose Y."/>
            <person name="Fujisawa M."/>
            <person name="Namiki N."/>
            <person name="Mizuno H."/>
            <person name="Yamamoto K."/>
            <person name="Antonio B.A."/>
            <person name="Baba T."/>
            <person name="Sakata K."/>
            <person name="Nagamura Y."/>
            <person name="Aoki H."/>
            <person name="Arikawa K."/>
            <person name="Arita K."/>
            <person name="Bito T."/>
            <person name="Chiden Y."/>
            <person name="Fujitsuka N."/>
            <person name="Fukunaka R."/>
            <person name="Hamada M."/>
            <person name="Harada C."/>
            <person name="Hayashi A."/>
            <person name="Hijishita S."/>
            <person name="Honda M."/>
            <person name="Hosokawa S."/>
            <person name="Ichikawa Y."/>
            <person name="Idonuma A."/>
            <person name="Iijima M."/>
            <person name="Ikeda M."/>
            <person name="Ikeno M."/>
            <person name="Ito K."/>
            <person name="Ito S."/>
            <person name="Ito T."/>
            <person name="Ito Y."/>
            <person name="Ito Y."/>
            <person name="Iwabuchi A."/>
            <person name="Kamiya K."/>
            <person name="Karasawa W."/>
            <person name="Kurita K."/>
            <person name="Katagiri S."/>
            <person name="Kikuta A."/>
            <person name="Kobayashi H."/>
            <person name="Kobayashi N."/>
            <person name="Machita K."/>
            <person name="Maehara T."/>
            <person name="Masukawa M."/>
            <person name="Mizubayashi T."/>
            <person name="Mukai Y."/>
            <person name="Nagasaki H."/>
            <person name="Nagata Y."/>
            <person name="Naito S."/>
            <person name="Nakashima M."/>
            <person name="Nakama Y."/>
            <person name="Nakamichi Y."/>
            <person name="Nakamura M."/>
            <person name="Meguro A."/>
            <person name="Negishi M."/>
            <person name="Ohta I."/>
            <person name="Ohta T."/>
            <person name="Okamoto M."/>
            <person name="Ono N."/>
            <person name="Saji S."/>
            <person name="Sakaguchi M."/>
            <person name="Sakai K."/>
            <person name="Shibata M."/>
            <person name="Shimokawa T."/>
            <person name="Song J."/>
            <person name="Takazaki Y."/>
            <person name="Terasawa K."/>
            <person name="Tsugane M."/>
            <person name="Tsuji K."/>
            <person name="Ueda S."/>
            <person name="Waki K."/>
            <person name="Yamagata H."/>
            <person name="Yamamoto M."/>
            <person name="Yamamoto S."/>
            <person name="Yamane H."/>
            <person name="Yoshiki S."/>
            <person name="Yoshihara R."/>
            <person name="Yukawa K."/>
            <person name="Zhong H."/>
            <person name="Yano M."/>
            <person name="Yuan Q."/>
            <person name="Ouyang S."/>
            <person name="Liu J."/>
            <person name="Jones K.M."/>
            <person name="Gansberger K."/>
            <person name="Moffat K."/>
            <person name="Hill J."/>
            <person name="Bera J."/>
            <person name="Fadrosh D."/>
            <person name="Jin S."/>
            <person name="Johri S."/>
            <person name="Kim M."/>
            <person name="Overton L."/>
            <person name="Reardon M."/>
            <person name="Tsitrin T."/>
            <person name="Vuong H."/>
            <person name="Weaver B."/>
            <person name="Ciecko A."/>
            <person name="Tallon L."/>
            <person name="Jackson J."/>
            <person name="Pai G."/>
            <person name="Aken S.V."/>
            <person name="Utterback T."/>
            <person name="Reidmuller S."/>
            <person name="Feldblyum T."/>
            <person name="Hsiao J."/>
            <person name="Zismann V."/>
            <person name="Iobst S."/>
            <person name="de Vazeille A.R."/>
            <person name="Buell C.R."/>
            <person name="Ying K."/>
            <person name="Li Y."/>
            <person name="Lu T."/>
            <person name="Huang Y."/>
            <person name="Zhao Q."/>
            <person name="Feng Q."/>
            <person name="Zhang L."/>
            <person name="Zhu J."/>
            <person name="Weng Q."/>
            <person name="Mu J."/>
            <person name="Lu Y."/>
            <person name="Fan D."/>
            <person name="Liu Y."/>
            <person name="Guan J."/>
            <person name="Zhang Y."/>
            <person name="Yu S."/>
            <person name="Liu X."/>
            <person name="Zhang Y."/>
            <person name="Hong G."/>
            <person name="Han B."/>
            <person name="Choisne N."/>
            <person name="Demange N."/>
            <person name="Orjeda G."/>
            <person name="Samain S."/>
            <person name="Cattolico L."/>
            <person name="Pelletier E."/>
            <person name="Couloux A."/>
            <person name="Segurens B."/>
            <person name="Wincker P."/>
            <person name="D'Hont A."/>
            <person name="Scarpelli C."/>
            <person name="Weissenbach J."/>
            <person name="Salanoubat M."/>
            <person name="Quetier F."/>
            <person name="Yu Y."/>
            <person name="Kim H.R."/>
            <person name="Rambo T."/>
            <person name="Currie J."/>
            <person name="Collura K."/>
            <person name="Luo M."/>
            <person name="Yang T."/>
            <person name="Ammiraju J.S.S."/>
            <person name="Engler F."/>
            <person name="Soderlund C."/>
            <person name="Wing R.A."/>
            <person name="Palmer L.E."/>
            <person name="de la Bastide M."/>
            <person name="Spiegel L."/>
            <person name="Nascimento L."/>
            <person name="Zutavern T."/>
            <person name="O'Shaughnessy A."/>
            <person name="Dike S."/>
            <person name="Dedhia N."/>
            <person name="Preston R."/>
            <person name="Balija V."/>
            <person name="McCombie W.R."/>
            <person name="Chow T."/>
            <person name="Chen H."/>
            <person name="Chung M."/>
            <person name="Chen C."/>
            <person name="Shaw J."/>
            <person name="Wu H."/>
            <person name="Hsiao K."/>
            <person name="Chao Y."/>
            <person name="Chu M."/>
            <person name="Cheng C."/>
            <person name="Hour A."/>
            <person name="Lee P."/>
            <person name="Lin S."/>
            <person name="Lin Y."/>
            <person name="Liou J."/>
            <person name="Liu S."/>
            <person name="Hsing Y."/>
            <person name="Raghuvanshi S."/>
            <person name="Mohanty A."/>
            <person name="Bharti A.K."/>
            <person name="Gaur A."/>
            <person name="Gupta V."/>
            <person name="Kumar D."/>
            <person name="Ravi V."/>
            <person name="Vij S."/>
            <person name="Kapur A."/>
            <person name="Khurana P."/>
            <person name="Khurana P."/>
            <person name="Khurana J.P."/>
            <person name="Tyagi A.K."/>
            <person name="Gaikwad K."/>
            <person name="Singh A."/>
            <person name="Dalal V."/>
            <person name="Srivastava S."/>
            <person name="Dixit A."/>
            <person name="Pal A.K."/>
            <person name="Ghazi I.A."/>
            <person name="Yadav M."/>
            <person name="Pandit A."/>
            <person name="Bhargava A."/>
            <person name="Sureshbabu K."/>
            <person name="Batra K."/>
            <person name="Sharma T.R."/>
            <person name="Mohapatra T."/>
            <person name="Singh N.K."/>
            <person name="Messing J."/>
            <person name="Nelson A.B."/>
            <person name="Fuks G."/>
            <person name="Kavchok S."/>
            <person name="Keizer G."/>
            <person name="Linton E."/>
            <person name="Llaca V."/>
            <person name="Song R."/>
            <person name="Tanyolac B."/>
            <person name="Young S."/>
            <person name="Ho-Il K."/>
            <person name="Hahn J.H."/>
            <person name="Sangsakoo G."/>
            <person name="Vanavichit A."/>
            <person name="de Mattos Luiz.A.T."/>
            <person name="Zimmer P.D."/>
            <person name="Malone G."/>
            <person name="Dellagostin O."/>
            <person name="de Oliveira A.C."/>
            <person name="Bevan M."/>
            <person name="Bancroft I."/>
            <person name="Minx P."/>
            <person name="Cordum H."/>
            <person name="Wilson R."/>
            <person name="Cheng Z."/>
            <person name="Jin W."/>
            <person name="Jiang J."/>
            <person name="Leong S.A."/>
            <person name="Iwama H."/>
            <person name="Gojobori T."/>
            <person name="Itoh T."/>
            <person name="Niimura Y."/>
            <person name="Fujii Y."/>
            <person name="Habara T."/>
            <person name="Sakai H."/>
            <person name="Sato Y."/>
            <person name="Wilson G."/>
            <person name="Kumar K."/>
            <person name="McCouch S."/>
            <person name="Juretic N."/>
            <person name="Hoen D."/>
            <person name="Wright S."/>
            <person name="Bruskiewich R."/>
            <person name="Bureau T."/>
            <person name="Miyao A."/>
            <person name="Hirochika H."/>
            <person name="Nishikawa T."/>
            <person name="Kadowaki K."/>
            <person name="Sugiura M."/>
            <person name="Burr B."/>
            <person name="Sasaki T."/>
        </authorList>
    </citation>
    <scope>NUCLEOTIDE SEQUENCE [LARGE SCALE GENOMIC DNA]</scope>
    <source>
        <strain evidence="3">cv. Nipponbare</strain>
    </source>
</reference>
<evidence type="ECO:0000313" key="2">
    <source>
        <dbReference type="EMBL" id="BAD07688.1"/>
    </source>
</evidence>
<accession>Q6ZGS5</accession>
<gene>
    <name evidence="2" type="primary">OJ1148_D05.6</name>
</gene>
<dbReference type="EMBL" id="AP004118">
    <property type="protein sequence ID" value="BAD07688.1"/>
    <property type="molecule type" value="Genomic_DNA"/>
</dbReference>
<protein>
    <submittedName>
        <fullName evidence="2">Uncharacterized protein</fullName>
    </submittedName>
</protein>
<proteinExistence type="predicted"/>
<dbReference type="AlphaFoldDB" id="Q6ZGS5"/>
<sequence>MAHGSAGLKAATVTRGDAMARQRRTGREALMRRRRRRDCRRRVGDGAATATRHDAAARQRWQSEATATAPVRAGLEAG</sequence>
<organism evidence="2 3">
    <name type="scientific">Oryza sativa subsp. japonica</name>
    <name type="common">Rice</name>
    <dbReference type="NCBI Taxonomy" id="39947"/>
    <lineage>
        <taxon>Eukaryota</taxon>
        <taxon>Viridiplantae</taxon>
        <taxon>Streptophyta</taxon>
        <taxon>Embryophyta</taxon>
        <taxon>Tracheophyta</taxon>
        <taxon>Spermatophyta</taxon>
        <taxon>Magnoliopsida</taxon>
        <taxon>Liliopsida</taxon>
        <taxon>Poales</taxon>
        <taxon>Poaceae</taxon>
        <taxon>BOP clade</taxon>
        <taxon>Oryzoideae</taxon>
        <taxon>Oryzeae</taxon>
        <taxon>Oryzinae</taxon>
        <taxon>Oryza</taxon>
        <taxon>Oryza sativa</taxon>
    </lineage>
</organism>
<feature type="region of interest" description="Disordered" evidence="1">
    <location>
        <begin position="1"/>
        <end position="78"/>
    </location>
</feature>
<name>Q6ZGS5_ORYSJ</name>
<dbReference type="Proteomes" id="UP000000763">
    <property type="component" value="Chromosome 2"/>
</dbReference>
<reference evidence="3" key="2">
    <citation type="journal article" date="2008" name="Nucleic Acids Res.">
        <title>The rice annotation project database (RAP-DB): 2008 update.</title>
        <authorList>
            <consortium name="The rice annotation project (RAP)"/>
        </authorList>
    </citation>
    <scope>GENOME REANNOTATION</scope>
    <source>
        <strain evidence="3">cv. Nipponbare</strain>
    </source>
</reference>
<evidence type="ECO:0000313" key="3">
    <source>
        <dbReference type="Proteomes" id="UP000000763"/>
    </source>
</evidence>
<evidence type="ECO:0000256" key="1">
    <source>
        <dbReference type="SAM" id="MobiDB-lite"/>
    </source>
</evidence>